<evidence type="ECO:0000313" key="2">
    <source>
        <dbReference type="EMBL" id="MDT0550968.1"/>
    </source>
</evidence>
<proteinExistence type="predicted"/>
<organism evidence="2 3">
    <name type="scientific">Streptomyces lonegramiae</name>
    <dbReference type="NCBI Taxonomy" id="3075524"/>
    <lineage>
        <taxon>Bacteria</taxon>
        <taxon>Bacillati</taxon>
        <taxon>Actinomycetota</taxon>
        <taxon>Actinomycetes</taxon>
        <taxon>Kitasatosporales</taxon>
        <taxon>Streptomycetaceae</taxon>
        <taxon>Streptomyces</taxon>
    </lineage>
</organism>
<protein>
    <submittedName>
        <fullName evidence="2">Uncharacterized protein</fullName>
    </submittedName>
</protein>
<dbReference type="RefSeq" id="WP_311731334.1">
    <property type="nucleotide sequence ID" value="NZ_JAVRFD010000630.1"/>
</dbReference>
<evidence type="ECO:0000256" key="1">
    <source>
        <dbReference type="SAM" id="MobiDB-lite"/>
    </source>
</evidence>
<reference evidence="2" key="1">
    <citation type="submission" date="2024-05" db="EMBL/GenBank/DDBJ databases">
        <title>30 novel species of actinomycetes from the DSMZ collection.</title>
        <authorList>
            <person name="Nouioui I."/>
        </authorList>
    </citation>
    <scope>NUCLEOTIDE SEQUENCE</scope>
    <source>
        <strain evidence="2">DSM 41529</strain>
    </source>
</reference>
<gene>
    <name evidence="2" type="ORF">RND15_51310</name>
</gene>
<comment type="caution">
    <text evidence="2">The sequence shown here is derived from an EMBL/GenBank/DDBJ whole genome shotgun (WGS) entry which is preliminary data.</text>
</comment>
<accession>A0ABU2XYI4</accession>
<feature type="region of interest" description="Disordered" evidence="1">
    <location>
        <begin position="1"/>
        <end position="20"/>
    </location>
</feature>
<dbReference type="Proteomes" id="UP001180754">
    <property type="component" value="Unassembled WGS sequence"/>
</dbReference>
<feature type="non-terminal residue" evidence="2">
    <location>
        <position position="68"/>
    </location>
</feature>
<dbReference type="EMBL" id="JAVRFD010000630">
    <property type="protein sequence ID" value="MDT0550968.1"/>
    <property type="molecule type" value="Genomic_DNA"/>
</dbReference>
<keyword evidence="3" id="KW-1185">Reference proteome</keyword>
<evidence type="ECO:0000313" key="3">
    <source>
        <dbReference type="Proteomes" id="UP001180754"/>
    </source>
</evidence>
<name>A0ABU2XYI4_9ACTN</name>
<sequence>MTGNDSPAPAHTAPTCGAAGGRWAQQWQQVPAQWRRLVYYLDTAPADTVFQRNPRYRPTPDGHDFTPH</sequence>